<dbReference type="EMBL" id="CP033367">
    <property type="protein sequence ID" value="QKD01950.1"/>
    <property type="molecule type" value="Genomic_DNA"/>
</dbReference>
<accession>A0A6M7WDS8</accession>
<dbReference type="PANTHER" id="PTHR43798:SF33">
    <property type="entry name" value="HYDROLASE, PUTATIVE (AFU_ORTHOLOGUE AFUA_2G14860)-RELATED"/>
    <property type="match status" value="1"/>
</dbReference>
<organism evidence="2 3">
    <name type="scientific">Mesorhizobium loti R88b</name>
    <dbReference type="NCBI Taxonomy" id="935548"/>
    <lineage>
        <taxon>Bacteria</taxon>
        <taxon>Pseudomonadati</taxon>
        <taxon>Pseudomonadota</taxon>
        <taxon>Alphaproteobacteria</taxon>
        <taxon>Hyphomicrobiales</taxon>
        <taxon>Phyllobacteriaceae</taxon>
        <taxon>Mesorhizobium</taxon>
    </lineage>
</organism>
<evidence type="ECO:0000313" key="2">
    <source>
        <dbReference type="EMBL" id="QKD01950.1"/>
    </source>
</evidence>
<proteinExistence type="predicted"/>
<dbReference type="SUPFAM" id="SSF53474">
    <property type="entry name" value="alpha/beta-Hydrolases"/>
    <property type="match status" value="1"/>
</dbReference>
<dbReference type="AlphaFoldDB" id="A0A6M7WDS8"/>
<dbReference type="PRINTS" id="PR00111">
    <property type="entry name" value="ABHYDROLASE"/>
</dbReference>
<gene>
    <name evidence="2" type="ORF">EB235_10905</name>
</gene>
<evidence type="ECO:0000313" key="3">
    <source>
        <dbReference type="Proteomes" id="UP000503017"/>
    </source>
</evidence>
<feature type="domain" description="AB hydrolase-1" evidence="1">
    <location>
        <begin position="37"/>
        <end position="252"/>
    </location>
</feature>
<reference evidence="2 3" key="1">
    <citation type="submission" date="2018-10" db="EMBL/GenBank/DDBJ databases">
        <authorList>
            <person name="Perry B.J."/>
            <person name="Sullivan J.T."/>
            <person name="Murphy R.J.T."/>
            <person name="Ramsay J.P."/>
            <person name="Ronson C.W."/>
        </authorList>
    </citation>
    <scope>NUCLEOTIDE SEQUENCE [LARGE SCALE GENOMIC DNA]</scope>
    <source>
        <strain evidence="2 3">R88b</strain>
    </source>
</reference>
<dbReference type="GO" id="GO:0016020">
    <property type="term" value="C:membrane"/>
    <property type="evidence" value="ECO:0007669"/>
    <property type="project" value="TreeGrafter"/>
</dbReference>
<dbReference type="Proteomes" id="UP000503017">
    <property type="component" value="Chromosome"/>
</dbReference>
<dbReference type="InterPro" id="IPR029058">
    <property type="entry name" value="AB_hydrolase_fold"/>
</dbReference>
<dbReference type="InterPro" id="IPR050266">
    <property type="entry name" value="AB_hydrolase_sf"/>
</dbReference>
<dbReference type="GO" id="GO:0016787">
    <property type="term" value="F:hydrolase activity"/>
    <property type="evidence" value="ECO:0007669"/>
    <property type="project" value="UniProtKB-KW"/>
</dbReference>
<dbReference type="Pfam" id="PF12697">
    <property type="entry name" value="Abhydrolase_6"/>
    <property type="match status" value="1"/>
</dbReference>
<evidence type="ECO:0000259" key="1">
    <source>
        <dbReference type="Pfam" id="PF12697"/>
    </source>
</evidence>
<dbReference type="RefSeq" id="WP_027030994.1">
    <property type="nucleotide sequence ID" value="NZ_CP033367.1"/>
</dbReference>
<dbReference type="PANTHER" id="PTHR43798">
    <property type="entry name" value="MONOACYLGLYCEROL LIPASE"/>
    <property type="match status" value="1"/>
</dbReference>
<protein>
    <submittedName>
        <fullName evidence="2">Alpha/beta hydrolase</fullName>
    </submittedName>
</protein>
<name>A0A6M7WDS8_RHILI</name>
<dbReference type="InterPro" id="IPR000073">
    <property type="entry name" value="AB_hydrolase_1"/>
</dbReference>
<dbReference type="Gene3D" id="3.40.50.1820">
    <property type="entry name" value="alpha/beta hydrolase"/>
    <property type="match status" value="1"/>
</dbReference>
<sequence length="271" mass="29473">MTTKVENRKVAVWGGEVELNFQIRGSGPVLIYFHPAAGLGWDPFLERLAEIYTVYAPEFPGTTIGDPYAINQVDGLNDAVLMYEEAIRILGLSGAVAVGQSFGGMMSIEIAATFPGIFSRLVVLDPIGLWNEGAPTANWIEASPQQLPQILFKNPDSAAARAMLAMPEDPAIAVKVTAQLIWNLGCTGKLVWPIPERGMRRRLHRVNSDTLIVWGEDDALISASYADELSAGIVGSRVELIANCGHIPQVEQLEITYDLVTNFLHMAQKAA</sequence>
<keyword evidence="2" id="KW-0378">Hydrolase</keyword>